<reference evidence="2 4" key="1">
    <citation type="submission" date="2016-10" db="EMBL/GenBank/DDBJ databases">
        <title>Genome sequence of Mycobacterium talmonii.</title>
        <authorList>
            <person name="Greninger A.L."/>
            <person name="Elliott B."/>
            <person name="Vasireddy S."/>
            <person name="Vasireddy R."/>
        </authorList>
    </citation>
    <scope>NUCLEOTIDE SEQUENCE [LARGE SCALE GENOMIC DNA]</scope>
    <source>
        <strain evidence="2">MO-5499</strain>
        <strain evidence="4">NE-TNMC-100812</strain>
    </source>
</reference>
<feature type="chain" id="PRO_5036025258" evidence="1">
    <location>
        <begin position="23"/>
        <end position="190"/>
    </location>
</feature>
<sequence length="190" mass="21112">MLTKVRLIATLGALVMAVFVVAQGAASTGGDSAAVELRSTTAPMTTPTKPPVNTTNPRPFDACEDIPYDVIAGLGLAYTPPKPVEGKRCEFDAGNYQMAVEPIIWRSYEQTLPADAVETTINGHRAAQYWVMKPTDWNNRWWFSCMVTFKTSYGVIQQSLYYSPVYSEPDVDCPAENMMRAQQLSPHYIY</sequence>
<evidence type="ECO:0000256" key="1">
    <source>
        <dbReference type="SAM" id="SignalP"/>
    </source>
</evidence>
<evidence type="ECO:0000313" key="2">
    <source>
        <dbReference type="EMBL" id="OHV04035.1"/>
    </source>
</evidence>
<accession>A0A1S1NJJ3</accession>
<dbReference type="AlphaFoldDB" id="A0A1S1NJJ3"/>
<reference evidence="3" key="3">
    <citation type="submission" date="2018-01" db="EMBL/GenBank/DDBJ databases">
        <authorList>
            <person name="Gaut B.S."/>
            <person name="Morton B.R."/>
            <person name="Clegg M.T."/>
            <person name="Duvall M.R."/>
        </authorList>
    </citation>
    <scope>NUCLEOTIDE SEQUENCE</scope>
    <source>
        <strain evidence="3">ATCC BAA-2683</strain>
    </source>
</reference>
<dbReference type="Proteomes" id="UP000179734">
    <property type="component" value="Unassembled WGS sequence"/>
</dbReference>
<evidence type="ECO:0000313" key="5">
    <source>
        <dbReference type="Proteomes" id="UP000238296"/>
    </source>
</evidence>
<name>A0A1S1NJJ3_9MYCO</name>
<evidence type="ECO:0000313" key="4">
    <source>
        <dbReference type="Proteomes" id="UP000179734"/>
    </source>
</evidence>
<protein>
    <submittedName>
        <fullName evidence="2">DUF3558 domain-containing protein</fullName>
    </submittedName>
</protein>
<comment type="caution">
    <text evidence="2">The sequence shown here is derived from an EMBL/GenBank/DDBJ whole genome shotgun (WGS) entry which is preliminary data.</text>
</comment>
<organism evidence="2 4">
    <name type="scientific">Mycobacterium talmoniae</name>
    <dbReference type="NCBI Taxonomy" id="1858794"/>
    <lineage>
        <taxon>Bacteria</taxon>
        <taxon>Bacillati</taxon>
        <taxon>Actinomycetota</taxon>
        <taxon>Actinomycetes</taxon>
        <taxon>Mycobacteriales</taxon>
        <taxon>Mycobacteriaceae</taxon>
        <taxon>Mycobacterium</taxon>
    </lineage>
</organism>
<evidence type="ECO:0000313" key="3">
    <source>
        <dbReference type="EMBL" id="PQM47186.1"/>
    </source>
</evidence>
<proteinExistence type="predicted"/>
<dbReference type="RefSeq" id="WP_071026001.1">
    <property type="nucleotide sequence ID" value="NZ_MLQM01000053.1"/>
</dbReference>
<keyword evidence="4" id="KW-1185">Reference proteome</keyword>
<dbReference type="Proteomes" id="UP000238296">
    <property type="component" value="Unassembled WGS sequence"/>
</dbReference>
<gene>
    <name evidence="2" type="ORF">BKN37_11955</name>
    <name evidence="3" type="ORF">C1Y40_02640</name>
</gene>
<dbReference type="EMBL" id="PPEA01000378">
    <property type="protein sequence ID" value="PQM47186.1"/>
    <property type="molecule type" value="Genomic_DNA"/>
</dbReference>
<dbReference type="EMBL" id="MLQM01000053">
    <property type="protein sequence ID" value="OHV04035.1"/>
    <property type="molecule type" value="Genomic_DNA"/>
</dbReference>
<feature type="signal peptide" evidence="1">
    <location>
        <begin position="1"/>
        <end position="22"/>
    </location>
</feature>
<keyword evidence="1" id="KW-0732">Signal</keyword>
<reference evidence="3 5" key="2">
    <citation type="journal article" date="2017" name="Int. J. Syst. Evol. Microbiol.">
        <title>Mycobacterium talmoniae sp. nov., a slowly growing mycobacterium isolated from human respiratory samples.</title>
        <authorList>
            <person name="Davidson R.M."/>
            <person name="DeGroote M.A."/>
            <person name="Marola J.L."/>
            <person name="Buss S."/>
            <person name="Jones V."/>
            <person name="McNeil M.R."/>
            <person name="Freifeld A.G."/>
            <person name="Elaine Epperson L."/>
            <person name="Hasan N.A."/>
            <person name="Jackson M."/>
            <person name="Iwen P.C."/>
            <person name="Salfinger M."/>
            <person name="Strong M."/>
        </authorList>
    </citation>
    <scope>NUCLEOTIDE SEQUENCE [LARGE SCALE GENOMIC DNA]</scope>
    <source>
        <strain evidence="3 5">ATCC BAA-2683</strain>
    </source>
</reference>